<dbReference type="AlphaFoldDB" id="A0AAV7TK90"/>
<name>A0AAV7TK90_PLEWA</name>
<comment type="caution">
    <text evidence="2">The sequence shown here is derived from an EMBL/GenBank/DDBJ whole genome shotgun (WGS) entry which is preliminary data.</text>
</comment>
<sequence length="144" mass="15402">MSSCSVPSSVEETCGYPGGKSLNVDGLGNTSGAGFVDPEETSGRRRREETASTGGFLKSPADRGEGVATADAITRGAEDKGRADHDIDRRRFLLGEAQQTGPLGGSRTLKPARSRRVWPNQYMIIEQPTTECQEIIKKSTETVG</sequence>
<evidence type="ECO:0000313" key="2">
    <source>
        <dbReference type="EMBL" id="KAJ1176207.1"/>
    </source>
</evidence>
<accession>A0AAV7TK90</accession>
<dbReference type="EMBL" id="JANPWB010000006">
    <property type="protein sequence ID" value="KAJ1176207.1"/>
    <property type="molecule type" value="Genomic_DNA"/>
</dbReference>
<gene>
    <name evidence="2" type="ORF">NDU88_001490</name>
</gene>
<evidence type="ECO:0000313" key="3">
    <source>
        <dbReference type="Proteomes" id="UP001066276"/>
    </source>
</evidence>
<feature type="region of interest" description="Disordered" evidence="1">
    <location>
        <begin position="1"/>
        <end position="114"/>
    </location>
</feature>
<feature type="compositionally biased region" description="Basic and acidic residues" evidence="1">
    <location>
        <begin position="41"/>
        <end position="50"/>
    </location>
</feature>
<dbReference type="Proteomes" id="UP001066276">
    <property type="component" value="Chromosome 3_2"/>
</dbReference>
<protein>
    <submittedName>
        <fullName evidence="2">Uncharacterized protein</fullName>
    </submittedName>
</protein>
<proteinExistence type="predicted"/>
<evidence type="ECO:0000256" key="1">
    <source>
        <dbReference type="SAM" id="MobiDB-lite"/>
    </source>
</evidence>
<feature type="compositionally biased region" description="Basic and acidic residues" evidence="1">
    <location>
        <begin position="76"/>
        <end position="93"/>
    </location>
</feature>
<feature type="compositionally biased region" description="Polar residues" evidence="1">
    <location>
        <begin position="1"/>
        <end position="11"/>
    </location>
</feature>
<reference evidence="2" key="1">
    <citation type="journal article" date="2022" name="bioRxiv">
        <title>Sequencing and chromosome-scale assembly of the giantPleurodeles waltlgenome.</title>
        <authorList>
            <person name="Brown T."/>
            <person name="Elewa A."/>
            <person name="Iarovenko S."/>
            <person name="Subramanian E."/>
            <person name="Araus A.J."/>
            <person name="Petzold A."/>
            <person name="Susuki M."/>
            <person name="Suzuki K.-i.T."/>
            <person name="Hayashi T."/>
            <person name="Toyoda A."/>
            <person name="Oliveira C."/>
            <person name="Osipova E."/>
            <person name="Leigh N.D."/>
            <person name="Simon A."/>
            <person name="Yun M.H."/>
        </authorList>
    </citation>
    <scope>NUCLEOTIDE SEQUENCE</scope>
    <source>
        <strain evidence="2">20211129_DDA</strain>
        <tissue evidence="2">Liver</tissue>
    </source>
</reference>
<keyword evidence="3" id="KW-1185">Reference proteome</keyword>
<organism evidence="2 3">
    <name type="scientific">Pleurodeles waltl</name>
    <name type="common">Iberian ribbed newt</name>
    <dbReference type="NCBI Taxonomy" id="8319"/>
    <lineage>
        <taxon>Eukaryota</taxon>
        <taxon>Metazoa</taxon>
        <taxon>Chordata</taxon>
        <taxon>Craniata</taxon>
        <taxon>Vertebrata</taxon>
        <taxon>Euteleostomi</taxon>
        <taxon>Amphibia</taxon>
        <taxon>Batrachia</taxon>
        <taxon>Caudata</taxon>
        <taxon>Salamandroidea</taxon>
        <taxon>Salamandridae</taxon>
        <taxon>Pleurodelinae</taxon>
        <taxon>Pleurodeles</taxon>
    </lineage>
</organism>